<dbReference type="InterPro" id="IPR036691">
    <property type="entry name" value="Endo/exonu/phosph_ase_sf"/>
</dbReference>
<feature type="compositionally biased region" description="Polar residues" evidence="1">
    <location>
        <begin position="86"/>
        <end position="97"/>
    </location>
</feature>
<evidence type="ECO:0000313" key="3">
    <source>
        <dbReference type="Proteomes" id="UP001187531"/>
    </source>
</evidence>
<evidence type="ECO:0000313" key="2">
    <source>
        <dbReference type="EMBL" id="KAK2719905.1"/>
    </source>
</evidence>
<feature type="region of interest" description="Disordered" evidence="1">
    <location>
        <begin position="48"/>
        <end position="104"/>
    </location>
</feature>
<protein>
    <recommendedName>
        <fullName evidence="4">Reverse transcriptase domain-containing protein</fullName>
    </recommendedName>
</protein>
<dbReference type="PANTHER" id="PTHR19446">
    <property type="entry name" value="REVERSE TRANSCRIPTASES"/>
    <property type="match status" value="1"/>
</dbReference>
<comment type="caution">
    <text evidence="2">The sequence shown here is derived from an EMBL/GenBank/DDBJ whole genome shotgun (WGS) entry which is preliminary data.</text>
</comment>
<reference evidence="2" key="1">
    <citation type="submission" date="2023-07" db="EMBL/GenBank/DDBJ databases">
        <title>Chromosome-level genome assembly of Artemia franciscana.</title>
        <authorList>
            <person name="Jo E."/>
        </authorList>
    </citation>
    <scope>NUCLEOTIDE SEQUENCE</scope>
    <source>
        <tissue evidence="2">Whole body</tissue>
    </source>
</reference>
<name>A0AA88HXE2_ARTSF</name>
<evidence type="ECO:0008006" key="4">
    <source>
        <dbReference type="Google" id="ProtNLM"/>
    </source>
</evidence>
<keyword evidence="3" id="KW-1185">Reference proteome</keyword>
<sequence length="486" mass="54649">MLLDYYRLTPPPSTLQIITMKRPGNRNPPLSELSPSWCQFYRNIPPPYNLSNKEQDQQSSSPAFCNLRSPSDNHHDNLQKGRKTGKSQTKSTLSNNLLPGKGLPCPQQIKTNPKCIITTSTSINTQGLSLETPDSSPCNLERGKKKTVFNTKPTQTYRFPTIALSNVRSLNNKTEDMEVFLRKRDIDVMCMTETWISSSALAIIDGYSCYISPRCSASGEPMTHGGSVDFYCKENMPHRILDVSVPKTHDIEVSWLWARPKGLPRQVKFKEKANKPIQDPHTGQITNDPKTIANILAAVLVNKREQWPSYSTEESNTMKKQIEVAVKEKGDYDKDFDIEELYHVINKLPKNKSTGLDGITNDVIKEMGPKSKEFLCHLYNMCLAKARLPRAWDTSLIVPILKQVPLQLVAQKLSMHIKGKMLDLIISLTKIEETYVAIKNVISDKIQFTKGVPQGGVLSPLLFNLVLADFPFKNVDGQIFANDIGS</sequence>
<dbReference type="SUPFAM" id="SSF56219">
    <property type="entry name" value="DNase I-like"/>
    <property type="match status" value="1"/>
</dbReference>
<gene>
    <name evidence="2" type="ORF">QYM36_005399</name>
</gene>
<proteinExistence type="predicted"/>
<organism evidence="2 3">
    <name type="scientific">Artemia franciscana</name>
    <name type="common">Brine shrimp</name>
    <name type="synonym">Artemia sanfranciscana</name>
    <dbReference type="NCBI Taxonomy" id="6661"/>
    <lineage>
        <taxon>Eukaryota</taxon>
        <taxon>Metazoa</taxon>
        <taxon>Ecdysozoa</taxon>
        <taxon>Arthropoda</taxon>
        <taxon>Crustacea</taxon>
        <taxon>Branchiopoda</taxon>
        <taxon>Anostraca</taxon>
        <taxon>Artemiidae</taxon>
        <taxon>Artemia</taxon>
    </lineage>
</organism>
<dbReference type="Gene3D" id="3.60.10.10">
    <property type="entry name" value="Endonuclease/exonuclease/phosphatase"/>
    <property type="match status" value="1"/>
</dbReference>
<dbReference type="EMBL" id="JAVRJZ010000008">
    <property type="protein sequence ID" value="KAK2719905.1"/>
    <property type="molecule type" value="Genomic_DNA"/>
</dbReference>
<dbReference type="Proteomes" id="UP001187531">
    <property type="component" value="Unassembled WGS sequence"/>
</dbReference>
<dbReference type="AlphaFoldDB" id="A0AA88HXE2"/>
<feature type="compositionally biased region" description="Polar residues" evidence="1">
    <location>
        <begin position="49"/>
        <end position="63"/>
    </location>
</feature>
<evidence type="ECO:0000256" key="1">
    <source>
        <dbReference type="SAM" id="MobiDB-lite"/>
    </source>
</evidence>
<accession>A0AA88HXE2</accession>